<comment type="caution">
    <text evidence="1">The sequence shown here is derived from an EMBL/GenBank/DDBJ whole genome shotgun (WGS) entry which is preliminary data.</text>
</comment>
<gene>
    <name evidence="1" type="ORF">EPI10_006679</name>
</gene>
<accession>A0A5B6WUN5</accession>
<dbReference type="InterPro" id="IPR036691">
    <property type="entry name" value="Endo/exonu/phosph_ase_sf"/>
</dbReference>
<name>A0A5B6WUN5_9ROSI</name>
<sequence length="91" mass="10669">MKILSWNVRGLGSPPVVRHFQHMLKLHHPHVVFFMETKLNATRMEKFRRRCGFQNGPSLRWNGISLEDEEGPKWQIMGIYGAPKSRDRARA</sequence>
<evidence type="ECO:0000313" key="1">
    <source>
        <dbReference type="EMBL" id="KAA3484605.1"/>
    </source>
</evidence>
<dbReference type="AlphaFoldDB" id="A0A5B6WUN5"/>
<keyword evidence="2" id="KW-1185">Reference proteome</keyword>
<evidence type="ECO:0000313" key="2">
    <source>
        <dbReference type="Proteomes" id="UP000325315"/>
    </source>
</evidence>
<dbReference type="SUPFAM" id="SSF56219">
    <property type="entry name" value="DNase I-like"/>
    <property type="match status" value="1"/>
</dbReference>
<protein>
    <submittedName>
        <fullName evidence="1">BEACH domain-containing lvsC</fullName>
    </submittedName>
</protein>
<proteinExistence type="predicted"/>
<organism evidence="1 2">
    <name type="scientific">Gossypium australe</name>
    <dbReference type="NCBI Taxonomy" id="47621"/>
    <lineage>
        <taxon>Eukaryota</taxon>
        <taxon>Viridiplantae</taxon>
        <taxon>Streptophyta</taxon>
        <taxon>Embryophyta</taxon>
        <taxon>Tracheophyta</taxon>
        <taxon>Spermatophyta</taxon>
        <taxon>Magnoliopsida</taxon>
        <taxon>eudicotyledons</taxon>
        <taxon>Gunneridae</taxon>
        <taxon>Pentapetalae</taxon>
        <taxon>rosids</taxon>
        <taxon>malvids</taxon>
        <taxon>Malvales</taxon>
        <taxon>Malvaceae</taxon>
        <taxon>Malvoideae</taxon>
        <taxon>Gossypium</taxon>
    </lineage>
</organism>
<reference evidence="2" key="1">
    <citation type="journal article" date="2019" name="Plant Biotechnol. J.">
        <title>Genome sequencing of the Australian wild diploid species Gossypium australe highlights disease resistance and delayed gland morphogenesis.</title>
        <authorList>
            <person name="Cai Y."/>
            <person name="Cai X."/>
            <person name="Wang Q."/>
            <person name="Wang P."/>
            <person name="Zhang Y."/>
            <person name="Cai C."/>
            <person name="Xu Y."/>
            <person name="Wang K."/>
            <person name="Zhou Z."/>
            <person name="Wang C."/>
            <person name="Geng S."/>
            <person name="Li B."/>
            <person name="Dong Q."/>
            <person name="Hou Y."/>
            <person name="Wang H."/>
            <person name="Ai P."/>
            <person name="Liu Z."/>
            <person name="Yi F."/>
            <person name="Sun M."/>
            <person name="An G."/>
            <person name="Cheng J."/>
            <person name="Zhang Y."/>
            <person name="Shi Q."/>
            <person name="Xie Y."/>
            <person name="Shi X."/>
            <person name="Chang Y."/>
            <person name="Huang F."/>
            <person name="Chen Y."/>
            <person name="Hong S."/>
            <person name="Mi L."/>
            <person name="Sun Q."/>
            <person name="Zhang L."/>
            <person name="Zhou B."/>
            <person name="Peng R."/>
            <person name="Zhang X."/>
            <person name="Liu F."/>
        </authorList>
    </citation>
    <scope>NUCLEOTIDE SEQUENCE [LARGE SCALE GENOMIC DNA]</scope>
    <source>
        <strain evidence="2">cv. PA1801</strain>
    </source>
</reference>
<dbReference type="Gene3D" id="3.60.10.10">
    <property type="entry name" value="Endonuclease/exonuclease/phosphatase"/>
    <property type="match status" value="1"/>
</dbReference>
<dbReference type="Proteomes" id="UP000325315">
    <property type="component" value="Unassembled WGS sequence"/>
</dbReference>
<dbReference type="OrthoDB" id="999895at2759"/>
<dbReference type="EMBL" id="SMMG02000002">
    <property type="protein sequence ID" value="KAA3484605.1"/>
    <property type="molecule type" value="Genomic_DNA"/>
</dbReference>